<dbReference type="PIRSF" id="PIRSF003078">
    <property type="entry name" value="GidB"/>
    <property type="match status" value="1"/>
</dbReference>
<evidence type="ECO:0000256" key="5">
    <source>
        <dbReference type="ARBA" id="ARBA00022691"/>
    </source>
</evidence>
<evidence type="ECO:0000313" key="8">
    <source>
        <dbReference type="Proteomes" id="UP001320702"/>
    </source>
</evidence>
<feature type="binding site" evidence="6">
    <location>
        <position position="52"/>
    </location>
    <ligand>
        <name>S-adenosyl-L-methionine</name>
        <dbReference type="ChEBI" id="CHEBI:59789"/>
    </ligand>
</feature>
<protein>
    <recommendedName>
        <fullName evidence="6">Ribosomal RNA small subunit methyltransferase G</fullName>
        <ecNumber evidence="6">2.1.1.170</ecNumber>
    </recommendedName>
    <alternativeName>
        <fullName evidence="6">16S rRNA 7-methylguanosine methyltransferase</fullName>
        <shortName evidence="6">16S rRNA m7G methyltransferase</shortName>
    </alternativeName>
</protein>
<gene>
    <name evidence="6 7" type="primary">rsmG</name>
    <name evidence="7" type="ORF">MU516_00360</name>
</gene>
<keyword evidence="1 6" id="KW-0963">Cytoplasm</keyword>
<dbReference type="PANTHER" id="PTHR31760:SF0">
    <property type="entry name" value="S-ADENOSYL-L-METHIONINE-DEPENDENT METHYLTRANSFERASES SUPERFAMILY PROTEIN"/>
    <property type="match status" value="1"/>
</dbReference>
<keyword evidence="4 6" id="KW-0808">Transferase</keyword>
<keyword evidence="8" id="KW-1185">Reference proteome</keyword>
<proteinExistence type="inferred from homology"/>
<evidence type="ECO:0000256" key="2">
    <source>
        <dbReference type="ARBA" id="ARBA00022552"/>
    </source>
</evidence>
<feature type="binding site" evidence="6">
    <location>
        <begin position="105"/>
        <end position="106"/>
    </location>
    <ligand>
        <name>S-adenosyl-L-methionine</name>
        <dbReference type="ChEBI" id="CHEBI:59789"/>
    </ligand>
</feature>
<dbReference type="HAMAP" id="MF_00074">
    <property type="entry name" value="16SrRNA_methyltr_G"/>
    <property type="match status" value="1"/>
</dbReference>
<dbReference type="InterPro" id="IPR003682">
    <property type="entry name" value="rRNA_ssu_MeTfrase_G"/>
</dbReference>
<comment type="caution">
    <text evidence="7">The sequence shown here is derived from an EMBL/GenBank/DDBJ whole genome shotgun (WGS) entry which is preliminary data.</text>
</comment>
<dbReference type="InterPro" id="IPR029063">
    <property type="entry name" value="SAM-dependent_MTases_sf"/>
</dbReference>
<sequence length="186" mass="20608">MDEYASLLSHWNSRINLVAPGTIGNLRSRHIEDCLQICQHVRPADGIWADLGSGGGLPGLVLAIAFQRSETEFRFVESDQRKAVFLRTAIRQLGLANASVITRRIEDVAPLNAAYVSARALAPLPLLMPYLSRHMADNGQAWLMKGERWQSEVRDAQADWRFTCTAYPSLTHSGAAILKISEVSHV</sequence>
<dbReference type="GO" id="GO:0008168">
    <property type="term" value="F:methyltransferase activity"/>
    <property type="evidence" value="ECO:0007669"/>
    <property type="project" value="UniProtKB-KW"/>
</dbReference>
<keyword evidence="5 6" id="KW-0949">S-adenosyl-L-methionine</keyword>
<evidence type="ECO:0000256" key="4">
    <source>
        <dbReference type="ARBA" id="ARBA00022679"/>
    </source>
</evidence>
<evidence type="ECO:0000256" key="6">
    <source>
        <dbReference type="HAMAP-Rule" id="MF_00074"/>
    </source>
</evidence>
<evidence type="ECO:0000256" key="3">
    <source>
        <dbReference type="ARBA" id="ARBA00022603"/>
    </source>
</evidence>
<dbReference type="Pfam" id="PF02527">
    <property type="entry name" value="GidB"/>
    <property type="match status" value="1"/>
</dbReference>
<dbReference type="NCBIfam" id="TIGR00138">
    <property type="entry name" value="rsmG_gidB"/>
    <property type="match status" value="1"/>
</dbReference>
<keyword evidence="3 6" id="KW-0489">Methyltransferase</keyword>
<feature type="binding site" evidence="6">
    <location>
        <position position="119"/>
    </location>
    <ligand>
        <name>S-adenosyl-L-methionine</name>
        <dbReference type="ChEBI" id="CHEBI:59789"/>
    </ligand>
</feature>
<evidence type="ECO:0000256" key="1">
    <source>
        <dbReference type="ARBA" id="ARBA00022490"/>
    </source>
</evidence>
<comment type="function">
    <text evidence="6">Specifically methylates the N7 position of guanine in position 527 of 16S rRNA.</text>
</comment>
<comment type="subcellular location">
    <subcellularLocation>
        <location evidence="6">Cytoplasm</location>
    </subcellularLocation>
</comment>
<dbReference type="EC" id="2.1.1.170" evidence="6"/>
<name>A0ABT2K447_9RHOB</name>
<comment type="similarity">
    <text evidence="6">Belongs to the methyltransferase superfamily. RNA methyltransferase RsmG family.</text>
</comment>
<keyword evidence="2 6" id="KW-0698">rRNA processing</keyword>
<dbReference type="SUPFAM" id="SSF53335">
    <property type="entry name" value="S-adenosyl-L-methionine-dependent methyltransferases"/>
    <property type="match status" value="1"/>
</dbReference>
<dbReference type="Proteomes" id="UP001320702">
    <property type="component" value="Unassembled WGS sequence"/>
</dbReference>
<comment type="caution">
    <text evidence="6">Lacks conserved residue(s) required for the propagation of feature annotation.</text>
</comment>
<dbReference type="Gene3D" id="3.40.50.150">
    <property type="entry name" value="Vaccinia Virus protein VP39"/>
    <property type="match status" value="1"/>
</dbReference>
<comment type="catalytic activity">
    <reaction evidence="6">
        <text>guanosine(527) in 16S rRNA + S-adenosyl-L-methionine = N(7)-methylguanosine(527) in 16S rRNA + S-adenosyl-L-homocysteine</text>
        <dbReference type="Rhea" id="RHEA:42732"/>
        <dbReference type="Rhea" id="RHEA-COMP:10209"/>
        <dbReference type="Rhea" id="RHEA-COMP:10210"/>
        <dbReference type="ChEBI" id="CHEBI:57856"/>
        <dbReference type="ChEBI" id="CHEBI:59789"/>
        <dbReference type="ChEBI" id="CHEBI:74269"/>
        <dbReference type="ChEBI" id="CHEBI:74480"/>
        <dbReference type="EC" id="2.1.1.170"/>
    </reaction>
</comment>
<dbReference type="RefSeq" id="WP_260275239.1">
    <property type="nucleotide sequence ID" value="NZ_JANAVZ010000001.1"/>
</dbReference>
<reference evidence="7 8" key="1">
    <citation type="submission" date="2022-04" db="EMBL/GenBank/DDBJ databases">
        <title>Paracoccus sp. YLB-12 draft genome sequence.</title>
        <authorList>
            <person name="Yu L."/>
        </authorList>
    </citation>
    <scope>NUCLEOTIDE SEQUENCE [LARGE SCALE GENOMIC DNA]</scope>
    <source>
        <strain evidence="7 8">YLB-12</strain>
    </source>
</reference>
<dbReference type="EMBL" id="JANAVZ010000001">
    <property type="protein sequence ID" value="MCT4331313.1"/>
    <property type="molecule type" value="Genomic_DNA"/>
</dbReference>
<evidence type="ECO:0000313" key="7">
    <source>
        <dbReference type="EMBL" id="MCT4331313.1"/>
    </source>
</evidence>
<feature type="binding site" evidence="6">
    <location>
        <position position="57"/>
    </location>
    <ligand>
        <name>S-adenosyl-L-methionine</name>
        <dbReference type="ChEBI" id="CHEBI:59789"/>
    </ligand>
</feature>
<organism evidence="7 8">
    <name type="scientific">Paracoccus maritimus</name>
    <dbReference type="NCBI Taxonomy" id="2933292"/>
    <lineage>
        <taxon>Bacteria</taxon>
        <taxon>Pseudomonadati</taxon>
        <taxon>Pseudomonadota</taxon>
        <taxon>Alphaproteobacteria</taxon>
        <taxon>Rhodobacterales</taxon>
        <taxon>Paracoccaceae</taxon>
        <taxon>Paracoccus</taxon>
    </lineage>
</organism>
<dbReference type="GO" id="GO:0032259">
    <property type="term" value="P:methylation"/>
    <property type="evidence" value="ECO:0007669"/>
    <property type="project" value="UniProtKB-KW"/>
</dbReference>
<dbReference type="PANTHER" id="PTHR31760">
    <property type="entry name" value="S-ADENOSYL-L-METHIONINE-DEPENDENT METHYLTRANSFERASES SUPERFAMILY PROTEIN"/>
    <property type="match status" value="1"/>
</dbReference>
<accession>A0ABT2K447</accession>